<dbReference type="GO" id="GO:0015937">
    <property type="term" value="P:coenzyme A biosynthetic process"/>
    <property type="evidence" value="ECO:0007669"/>
    <property type="project" value="TreeGrafter"/>
</dbReference>
<reference evidence="2" key="3">
    <citation type="submission" date="2014-01" db="EMBL/GenBank/DDBJ databases">
        <title>Evolution of pathogenesis and genome organization in the Tremellales.</title>
        <authorList>
            <person name="Cuomo C."/>
            <person name="Litvintseva A."/>
            <person name="Heitman J."/>
            <person name="Chen Y."/>
            <person name="Sun S."/>
            <person name="Springer D."/>
            <person name="Dromer F."/>
            <person name="Young S."/>
            <person name="Zeng Q."/>
            <person name="Chapman S."/>
            <person name="Gujja S."/>
            <person name="Saif S."/>
            <person name="Birren B."/>
        </authorList>
    </citation>
    <scope>NUCLEOTIDE SEQUENCE</scope>
    <source>
        <strain evidence="2">CBS 10118</strain>
    </source>
</reference>
<gene>
    <name evidence="2" type="ORF">I302_08440</name>
    <name evidence="3" type="ORF">I302_105152</name>
</gene>
<dbReference type="KEGG" id="kbi:30212839"/>
<dbReference type="EMBL" id="KI894026">
    <property type="protein sequence ID" value="OCF21663.1"/>
    <property type="molecule type" value="Genomic_DNA"/>
</dbReference>
<feature type="domain" description="Cytidyltransferase-like" evidence="1">
    <location>
        <begin position="191"/>
        <end position="249"/>
    </location>
</feature>
<dbReference type="EMBL" id="CP144543">
    <property type="protein sequence ID" value="WVW83134.1"/>
    <property type="molecule type" value="Genomic_DNA"/>
</dbReference>
<proteinExistence type="predicted"/>
<dbReference type="Pfam" id="PF01467">
    <property type="entry name" value="CTP_transf_like"/>
    <property type="match status" value="1"/>
</dbReference>
<dbReference type="GeneID" id="30212839"/>
<accession>A0A1B9FSC0</accession>
<reference evidence="3" key="4">
    <citation type="submission" date="2024-02" db="EMBL/GenBank/DDBJ databases">
        <title>Comparative genomics of Cryptococcus and Kwoniella reveals pathogenesis evolution and contrasting modes of karyotype evolution via chromosome fusion or intercentromeric recombination.</title>
        <authorList>
            <person name="Coelho M.A."/>
            <person name="David-Palma M."/>
            <person name="Shea T."/>
            <person name="Bowers K."/>
            <person name="McGinley-Smith S."/>
            <person name="Mohammad A.W."/>
            <person name="Gnirke A."/>
            <person name="Yurkov A.M."/>
            <person name="Nowrousian M."/>
            <person name="Sun S."/>
            <person name="Cuomo C.A."/>
            <person name="Heitman J."/>
        </authorList>
    </citation>
    <scope>NUCLEOTIDE SEQUENCE</scope>
    <source>
        <strain evidence="3">CBS 10118</strain>
    </source>
</reference>
<dbReference type="PANTHER" id="PTHR10695">
    <property type="entry name" value="DEPHOSPHO-COA KINASE-RELATED"/>
    <property type="match status" value="1"/>
</dbReference>
<reference evidence="2" key="1">
    <citation type="submission" date="2013-07" db="EMBL/GenBank/DDBJ databases">
        <title>The Genome Sequence of Cryptococcus bestiolae CBS10118.</title>
        <authorList>
            <consortium name="The Broad Institute Genome Sequencing Platform"/>
            <person name="Cuomo C."/>
            <person name="Litvintseva A."/>
            <person name="Chen Y."/>
            <person name="Heitman J."/>
            <person name="Sun S."/>
            <person name="Springer D."/>
            <person name="Dromer F."/>
            <person name="Young S.K."/>
            <person name="Zeng Q."/>
            <person name="Gargeya S."/>
            <person name="Fitzgerald M."/>
            <person name="Abouelleil A."/>
            <person name="Alvarado L."/>
            <person name="Berlin A.M."/>
            <person name="Chapman S.B."/>
            <person name="Dewar J."/>
            <person name="Goldberg J."/>
            <person name="Griggs A."/>
            <person name="Gujja S."/>
            <person name="Hansen M."/>
            <person name="Howarth C."/>
            <person name="Imamovic A."/>
            <person name="Larimer J."/>
            <person name="McCowan C."/>
            <person name="Murphy C."/>
            <person name="Pearson M."/>
            <person name="Priest M."/>
            <person name="Roberts A."/>
            <person name="Saif S."/>
            <person name="Shea T."/>
            <person name="Sykes S."/>
            <person name="Wortman J."/>
            <person name="Nusbaum C."/>
            <person name="Birren B."/>
        </authorList>
    </citation>
    <scope>NUCLEOTIDE SEQUENCE [LARGE SCALE GENOMIC DNA]</scope>
    <source>
        <strain evidence="2">CBS 10118</strain>
    </source>
</reference>
<dbReference type="Proteomes" id="UP000092730">
    <property type="component" value="Chromosome 3"/>
</dbReference>
<sequence>MINTASHPPIQLKEHSILILPFTSSILSDPTEAISTILDTLPRSAIKSFTVLFTTPPPASSSSYDRQQNEQLYAMLKRSPTKNFRILQSFLGRIYAALATAQLAAGKVLMDVEVHFDGEGGSWDDKLLRSKEGACQVFKAQGLHIPPQIHSVISSIPQTTIPSFTSPLSHSNTQFPAYQQDTIPGPSVVALGGTFDHLHAGHKLLLHLSFFLSTRKLIVGLMADNLLSSKKHYELVENLDKRIEGVEQFLERLGGRSLGKSTEDHILSSSAQDQDHGGVVALQVQEITDIYGPTSSDPNIHALVVSKETVSGGNAVNTKRKEKGFGELEVYVVDVIADRQDLELDLGEVGDEGRLKELKMGSTGIRRWIAENGE</sequence>
<dbReference type="OrthoDB" id="330671at2759"/>
<evidence type="ECO:0000313" key="2">
    <source>
        <dbReference type="EMBL" id="OCF21663.1"/>
    </source>
</evidence>
<protein>
    <recommendedName>
        <fullName evidence="1">Cytidyltransferase-like domain-containing protein</fullName>
    </recommendedName>
</protein>
<dbReference type="AlphaFoldDB" id="A0A1B9FSC0"/>
<dbReference type="VEuPathDB" id="FungiDB:I302_08440"/>
<evidence type="ECO:0000313" key="4">
    <source>
        <dbReference type="Proteomes" id="UP000092730"/>
    </source>
</evidence>
<dbReference type="SUPFAM" id="SSF52374">
    <property type="entry name" value="Nucleotidylyl transferase"/>
    <property type="match status" value="1"/>
</dbReference>
<dbReference type="PANTHER" id="PTHR10695:SF46">
    <property type="entry name" value="BIFUNCTIONAL COENZYME A SYNTHASE-RELATED"/>
    <property type="match status" value="1"/>
</dbReference>
<dbReference type="InterPro" id="IPR014729">
    <property type="entry name" value="Rossmann-like_a/b/a_fold"/>
</dbReference>
<dbReference type="RefSeq" id="XP_019042733.1">
    <property type="nucleotide sequence ID" value="XM_019195020.1"/>
</dbReference>
<dbReference type="GO" id="GO:0004140">
    <property type="term" value="F:dephospho-CoA kinase activity"/>
    <property type="evidence" value="ECO:0007669"/>
    <property type="project" value="TreeGrafter"/>
</dbReference>
<dbReference type="STRING" id="1296100.A0A1B9FSC0"/>
<evidence type="ECO:0000313" key="3">
    <source>
        <dbReference type="EMBL" id="WVW83134.1"/>
    </source>
</evidence>
<organism evidence="2">
    <name type="scientific">Kwoniella bestiolae CBS 10118</name>
    <dbReference type="NCBI Taxonomy" id="1296100"/>
    <lineage>
        <taxon>Eukaryota</taxon>
        <taxon>Fungi</taxon>
        <taxon>Dikarya</taxon>
        <taxon>Basidiomycota</taxon>
        <taxon>Agaricomycotina</taxon>
        <taxon>Tremellomycetes</taxon>
        <taxon>Tremellales</taxon>
        <taxon>Cryptococcaceae</taxon>
        <taxon>Kwoniella</taxon>
    </lineage>
</organism>
<keyword evidence="4" id="KW-1185">Reference proteome</keyword>
<dbReference type="InterPro" id="IPR004821">
    <property type="entry name" value="Cyt_trans-like"/>
</dbReference>
<dbReference type="Gene3D" id="3.40.50.620">
    <property type="entry name" value="HUPs"/>
    <property type="match status" value="1"/>
</dbReference>
<name>A0A1B9FSC0_9TREE</name>
<evidence type="ECO:0000259" key="1">
    <source>
        <dbReference type="Pfam" id="PF01467"/>
    </source>
</evidence>
<reference evidence="3" key="2">
    <citation type="submission" date="2013-07" db="EMBL/GenBank/DDBJ databases">
        <authorList>
            <consortium name="The Broad Institute Genome Sequencing Platform"/>
            <person name="Cuomo C."/>
            <person name="Litvintseva A."/>
            <person name="Chen Y."/>
            <person name="Heitman J."/>
            <person name="Sun S."/>
            <person name="Springer D."/>
            <person name="Dromer F."/>
            <person name="Young S.K."/>
            <person name="Zeng Q."/>
            <person name="Gargeya S."/>
            <person name="Fitzgerald M."/>
            <person name="Abouelleil A."/>
            <person name="Alvarado L."/>
            <person name="Berlin A.M."/>
            <person name="Chapman S.B."/>
            <person name="Dewar J."/>
            <person name="Goldberg J."/>
            <person name="Griggs A."/>
            <person name="Gujja S."/>
            <person name="Hansen M."/>
            <person name="Howarth C."/>
            <person name="Imamovic A."/>
            <person name="Larimer J."/>
            <person name="McCowan C."/>
            <person name="Murphy C."/>
            <person name="Pearson M."/>
            <person name="Priest M."/>
            <person name="Roberts A."/>
            <person name="Saif S."/>
            <person name="Shea T."/>
            <person name="Sykes S."/>
            <person name="Wortman J."/>
            <person name="Nusbaum C."/>
            <person name="Birren B."/>
        </authorList>
    </citation>
    <scope>NUCLEOTIDE SEQUENCE</scope>
    <source>
        <strain evidence="3">CBS 10118</strain>
    </source>
</reference>